<proteinExistence type="predicted"/>
<evidence type="ECO:0000313" key="1">
    <source>
        <dbReference type="EMBL" id="AWI10144.1"/>
    </source>
</evidence>
<reference evidence="1 2" key="1">
    <citation type="journal article" date="2018" name="Syst. Appl. Microbiol.">
        <title>Ereboglobus luteus gen. nov. sp. nov. from cockroach guts, and new insights into the oxygen relationship of the genera Opitutus and Didymococcus (Verrucomicrobia: Opitutaceae).</title>
        <authorList>
            <person name="Tegtmeier D."/>
            <person name="Belitz A."/>
            <person name="Radek R."/>
            <person name="Heimerl T."/>
            <person name="Brune A."/>
        </authorList>
    </citation>
    <scope>NUCLEOTIDE SEQUENCE [LARGE SCALE GENOMIC DNA]</scope>
    <source>
        <strain evidence="1 2">Ho45</strain>
    </source>
</reference>
<keyword evidence="2" id="KW-1185">Reference proteome</keyword>
<dbReference type="OrthoDB" id="9796035at2"/>
<protein>
    <submittedName>
        <fullName evidence="1">Uncharacterized protein</fullName>
    </submittedName>
</protein>
<organism evidence="1 2">
    <name type="scientific">Ereboglobus luteus</name>
    <dbReference type="NCBI Taxonomy" id="1796921"/>
    <lineage>
        <taxon>Bacteria</taxon>
        <taxon>Pseudomonadati</taxon>
        <taxon>Verrucomicrobiota</taxon>
        <taxon>Opitutia</taxon>
        <taxon>Opitutales</taxon>
        <taxon>Opitutaceae</taxon>
        <taxon>Ereboglobus</taxon>
    </lineage>
</organism>
<gene>
    <name evidence="1" type="ORF">CKA38_13545</name>
</gene>
<dbReference type="KEGG" id="elut:CKA38_13545"/>
<dbReference type="AlphaFoldDB" id="A0A2U8E6F6"/>
<name>A0A2U8E6F6_9BACT</name>
<dbReference type="Proteomes" id="UP000244896">
    <property type="component" value="Chromosome"/>
</dbReference>
<dbReference type="RefSeq" id="WP_108826007.1">
    <property type="nucleotide sequence ID" value="NZ_CP023004.1"/>
</dbReference>
<dbReference type="EMBL" id="CP023004">
    <property type="protein sequence ID" value="AWI10144.1"/>
    <property type="molecule type" value="Genomic_DNA"/>
</dbReference>
<sequence length="168" mass="18240">MQSYEVLKEVLKTTSAKQIAADMGLSLSLIYRWTETVPQGANTNSSNNPLDRVAQLLAATRNQAAPHGDTRIAQWVCEQANGFYIKNAPALPQAQGTNLIPATNAIVQEFADMLYEIASASADQQVSATEAKNIRRRWEGLKSVTEGFVRAAESGHFSEDAKSKKADG</sequence>
<accession>A0A2U8E6F6</accession>
<evidence type="ECO:0000313" key="2">
    <source>
        <dbReference type="Proteomes" id="UP000244896"/>
    </source>
</evidence>